<evidence type="ECO:0000313" key="4">
    <source>
        <dbReference type="EMBL" id="MBD7993856.1"/>
    </source>
</evidence>
<dbReference type="PANTHER" id="PTHR36933">
    <property type="entry name" value="SLL0788 PROTEIN"/>
    <property type="match status" value="1"/>
</dbReference>
<dbReference type="Gene3D" id="1.20.1260.10">
    <property type="match status" value="1"/>
</dbReference>
<feature type="region of interest" description="Disordered" evidence="1">
    <location>
        <begin position="24"/>
        <end position="58"/>
    </location>
</feature>
<dbReference type="RefSeq" id="WP_191806270.1">
    <property type="nucleotide sequence ID" value="NZ_JACSQD010000001.1"/>
</dbReference>
<keyword evidence="5" id="KW-1185">Reference proteome</keyword>
<feature type="signal peptide" evidence="2">
    <location>
        <begin position="1"/>
        <end position="20"/>
    </location>
</feature>
<dbReference type="InterPro" id="IPR012347">
    <property type="entry name" value="Ferritin-like"/>
</dbReference>
<feature type="domain" description="DUF305" evidence="3">
    <location>
        <begin position="62"/>
        <end position="204"/>
    </location>
</feature>
<evidence type="ECO:0000256" key="2">
    <source>
        <dbReference type="SAM" id="SignalP"/>
    </source>
</evidence>
<name>A0ABR8UP01_9MICC</name>
<accession>A0ABR8UP01</accession>
<dbReference type="PROSITE" id="PS51257">
    <property type="entry name" value="PROKAR_LIPOPROTEIN"/>
    <property type="match status" value="1"/>
</dbReference>
<dbReference type="InterPro" id="IPR005183">
    <property type="entry name" value="DUF305_CopM-like"/>
</dbReference>
<gene>
    <name evidence="4" type="ORF">H9639_00865</name>
</gene>
<feature type="chain" id="PRO_5045208870" evidence="2">
    <location>
        <begin position="21"/>
        <end position="208"/>
    </location>
</feature>
<evidence type="ECO:0000313" key="5">
    <source>
        <dbReference type="Proteomes" id="UP000609874"/>
    </source>
</evidence>
<comment type="caution">
    <text evidence="4">The sequence shown here is derived from an EMBL/GenBank/DDBJ whole genome shotgun (WGS) entry which is preliminary data.</text>
</comment>
<feature type="compositionally biased region" description="Low complexity" evidence="1">
    <location>
        <begin position="24"/>
        <end position="40"/>
    </location>
</feature>
<evidence type="ECO:0000256" key="1">
    <source>
        <dbReference type="SAM" id="MobiDB-lite"/>
    </source>
</evidence>
<dbReference type="PANTHER" id="PTHR36933:SF1">
    <property type="entry name" value="SLL0788 PROTEIN"/>
    <property type="match status" value="1"/>
</dbReference>
<reference evidence="4 5" key="1">
    <citation type="submission" date="2020-08" db="EMBL/GenBank/DDBJ databases">
        <title>A Genomic Blueprint of the Chicken Gut Microbiome.</title>
        <authorList>
            <person name="Gilroy R."/>
            <person name="Ravi A."/>
            <person name="Getino M."/>
            <person name="Pursley I."/>
            <person name="Horton D.L."/>
            <person name="Alikhan N.-F."/>
            <person name="Baker D."/>
            <person name="Gharbi K."/>
            <person name="Hall N."/>
            <person name="Watson M."/>
            <person name="Adriaenssens E.M."/>
            <person name="Foster-Nyarko E."/>
            <person name="Jarju S."/>
            <person name="Secka A."/>
            <person name="Antonio M."/>
            <person name="Oren A."/>
            <person name="Chaudhuri R."/>
            <person name="La Ragione R.M."/>
            <person name="Hildebrand F."/>
            <person name="Pallen M.J."/>
        </authorList>
    </citation>
    <scope>NUCLEOTIDE SEQUENCE [LARGE SCALE GENOMIC DNA]</scope>
    <source>
        <strain evidence="4 5">Sa2CUA1</strain>
    </source>
</reference>
<evidence type="ECO:0000259" key="3">
    <source>
        <dbReference type="Pfam" id="PF03713"/>
    </source>
</evidence>
<keyword evidence="2" id="KW-0732">Signal</keyword>
<organism evidence="4 5">
    <name type="scientific">Arthrobacter gallicola</name>
    <dbReference type="NCBI Taxonomy" id="2762225"/>
    <lineage>
        <taxon>Bacteria</taxon>
        <taxon>Bacillati</taxon>
        <taxon>Actinomycetota</taxon>
        <taxon>Actinomycetes</taxon>
        <taxon>Micrococcales</taxon>
        <taxon>Micrococcaceae</taxon>
        <taxon>Arthrobacter</taxon>
    </lineage>
</organism>
<proteinExistence type="predicted"/>
<dbReference type="EMBL" id="JACSQD010000001">
    <property type="protein sequence ID" value="MBD7993856.1"/>
    <property type="molecule type" value="Genomic_DNA"/>
</dbReference>
<dbReference type="Pfam" id="PF03713">
    <property type="entry name" value="DUF305"/>
    <property type="match status" value="1"/>
</dbReference>
<sequence length="208" mass="21864">MKKKLAPVSAAALAAAIALAGCAATSSAPDSSPAPESSMPGMDHHGSGESTDTPAADHNSADTMFAQMMIPHHEQAVTMSDLMLAKEGLDPQIEELATKIKAAQGPEIEKMDEWLEAWDEPREMPGHSMEMDGMLSDEDLAALESAQGTDAAKLFLSQMIEHHDGAVKMAEEEAASGSNPTAVKLAEDIIASQNAEIAEMQNLLQGLA</sequence>
<protein>
    <submittedName>
        <fullName evidence="4">DUF305 domain-containing protein</fullName>
    </submittedName>
</protein>
<dbReference type="Proteomes" id="UP000609874">
    <property type="component" value="Unassembled WGS sequence"/>
</dbReference>